<feature type="chain" id="PRO_5045556105" evidence="1">
    <location>
        <begin position="20"/>
        <end position="220"/>
    </location>
</feature>
<evidence type="ECO:0000313" key="2">
    <source>
        <dbReference type="EMBL" id="KAK8227463.1"/>
    </source>
</evidence>
<evidence type="ECO:0000256" key="1">
    <source>
        <dbReference type="SAM" id="SignalP"/>
    </source>
</evidence>
<comment type="caution">
    <text evidence="2">The sequence shown here is derived from an EMBL/GenBank/DDBJ whole genome shotgun (WGS) entry which is preliminary data.</text>
</comment>
<accession>A0ABR1YG11</accession>
<keyword evidence="3" id="KW-1185">Reference proteome</keyword>
<protein>
    <submittedName>
        <fullName evidence="2">Uncharacterized protein</fullName>
    </submittedName>
</protein>
<proteinExistence type="predicted"/>
<sequence>MQLESWLLLLRTSTVHWLAELTTAHMRQHPQRSQRRGNGQPIGAPASGCATAAHISDFFFFVSTSYAALAPPPPPPPRSPLYVLPLSIFQASSCPPSWEEKELRHAIIKHFDGLEHMYAGASCVVCTSISLAEGGGLRQNGSNGAVTGGFGVGGKIGGWIDSSSCPALNLPSHRLHPLVWKFNDSFPFCSQPSLCTQLLRGILREEKERRATTDVPCNWQ</sequence>
<evidence type="ECO:0000313" key="3">
    <source>
        <dbReference type="Proteomes" id="UP001492380"/>
    </source>
</evidence>
<dbReference type="Proteomes" id="UP001492380">
    <property type="component" value="Unassembled WGS sequence"/>
</dbReference>
<organism evidence="2 3">
    <name type="scientific">Phyllosticta capitalensis</name>
    <dbReference type="NCBI Taxonomy" id="121624"/>
    <lineage>
        <taxon>Eukaryota</taxon>
        <taxon>Fungi</taxon>
        <taxon>Dikarya</taxon>
        <taxon>Ascomycota</taxon>
        <taxon>Pezizomycotina</taxon>
        <taxon>Dothideomycetes</taxon>
        <taxon>Dothideomycetes incertae sedis</taxon>
        <taxon>Botryosphaeriales</taxon>
        <taxon>Phyllostictaceae</taxon>
        <taxon>Phyllosticta</taxon>
    </lineage>
</organism>
<keyword evidence="1" id="KW-0732">Signal</keyword>
<dbReference type="EMBL" id="JBBWRZ010000010">
    <property type="protein sequence ID" value="KAK8227463.1"/>
    <property type="molecule type" value="Genomic_DNA"/>
</dbReference>
<name>A0ABR1YG11_9PEZI</name>
<feature type="signal peptide" evidence="1">
    <location>
        <begin position="1"/>
        <end position="19"/>
    </location>
</feature>
<gene>
    <name evidence="2" type="ORF">HDK90DRAFT_469244</name>
</gene>
<reference evidence="2 3" key="1">
    <citation type="submission" date="2024-04" db="EMBL/GenBank/DDBJ databases">
        <title>Phyllosticta paracitricarpa is synonymous to the EU quarantine fungus P. citricarpa based on phylogenomic analyses.</title>
        <authorList>
            <consortium name="Lawrence Berkeley National Laboratory"/>
            <person name="Van Ingen-Buijs V.A."/>
            <person name="Van Westerhoven A.C."/>
            <person name="Haridas S."/>
            <person name="Skiadas P."/>
            <person name="Martin F."/>
            <person name="Groenewald J.Z."/>
            <person name="Crous P.W."/>
            <person name="Seidl M.F."/>
        </authorList>
    </citation>
    <scope>NUCLEOTIDE SEQUENCE [LARGE SCALE GENOMIC DNA]</scope>
    <source>
        <strain evidence="2 3">CBS 123374</strain>
    </source>
</reference>